<keyword evidence="6 13" id="KW-0732">Signal</keyword>
<dbReference type="Pfam" id="PF13442">
    <property type="entry name" value="Cytochrome_CBB3"/>
    <property type="match status" value="1"/>
</dbReference>
<keyword evidence="10 12" id="KW-0408">Iron</keyword>
<reference evidence="15 16" key="1">
    <citation type="submission" date="2023-09" db="EMBL/GenBank/DDBJ databases">
        <authorList>
            <person name="Rey-Velasco X."/>
        </authorList>
    </citation>
    <scope>NUCLEOTIDE SEQUENCE [LARGE SCALE GENOMIC DNA]</scope>
    <source>
        <strain evidence="15 16">W345</strain>
    </source>
</reference>
<comment type="similarity">
    <text evidence="3">Belongs to the bacterial PQQ dehydrogenase family.</text>
</comment>
<dbReference type="RefSeq" id="WP_311363513.1">
    <property type="nucleotide sequence ID" value="NZ_JAVRIC010000002.1"/>
</dbReference>
<dbReference type="InterPro" id="IPR001479">
    <property type="entry name" value="Quinoprotein_DH_CS"/>
</dbReference>
<evidence type="ECO:0000256" key="11">
    <source>
        <dbReference type="ARBA" id="ARBA00023157"/>
    </source>
</evidence>
<dbReference type="InterPro" id="IPR018391">
    <property type="entry name" value="PQQ_b-propeller_rpt"/>
</dbReference>
<dbReference type="Proteomes" id="UP001254608">
    <property type="component" value="Unassembled WGS sequence"/>
</dbReference>
<evidence type="ECO:0000313" key="15">
    <source>
        <dbReference type="EMBL" id="MDT0496122.1"/>
    </source>
</evidence>
<dbReference type="Gene3D" id="2.140.10.10">
    <property type="entry name" value="Quinoprotein alcohol dehydrogenase-like superfamily"/>
    <property type="match status" value="1"/>
</dbReference>
<evidence type="ECO:0000256" key="5">
    <source>
        <dbReference type="ARBA" id="ARBA00022723"/>
    </source>
</evidence>
<dbReference type="InterPro" id="IPR009056">
    <property type="entry name" value="Cyt_c-like_dom"/>
</dbReference>
<keyword evidence="4 12" id="KW-0349">Heme</keyword>
<feature type="signal peptide" evidence="13">
    <location>
        <begin position="1"/>
        <end position="28"/>
    </location>
</feature>
<dbReference type="PANTHER" id="PTHR32303">
    <property type="entry name" value="QUINOPROTEIN ALCOHOL DEHYDROGENASE (CYTOCHROME C)"/>
    <property type="match status" value="1"/>
</dbReference>
<evidence type="ECO:0000256" key="12">
    <source>
        <dbReference type="PROSITE-ProRule" id="PRU00433"/>
    </source>
</evidence>
<evidence type="ECO:0000256" key="9">
    <source>
        <dbReference type="ARBA" id="ARBA00023002"/>
    </source>
</evidence>
<keyword evidence="5 12" id="KW-0479">Metal-binding</keyword>
<dbReference type="Gene3D" id="1.10.760.10">
    <property type="entry name" value="Cytochrome c-like domain"/>
    <property type="match status" value="1"/>
</dbReference>
<evidence type="ECO:0000256" key="3">
    <source>
        <dbReference type="ARBA" id="ARBA00008156"/>
    </source>
</evidence>
<evidence type="ECO:0000256" key="8">
    <source>
        <dbReference type="ARBA" id="ARBA00022891"/>
    </source>
</evidence>
<sequence length="747" mass="82702">MFKKRTATGWPRHPVVHAALLVSLLALAGAQTARAGTAVDAQRLAEADQELGNWIQHGRTQSEQRYSPLDQINAGNVDDLGLAWYLDLGTKRGLEGTPLVVDGVLYFTGTWSAAYAVDARSGKLLWKNDLNVDRDRGQFACCDVVNRGMAMWNNKLYVGTIDGRLVALDATTGEVVWDKLTVDLERPYTITGAPRVVKGKVLIGNGGAEYGVRGYVSAYDAETGELAWRFYTVPGAPSQPFENPVLEKAAATWDAADKYWEIGGGGTVWDSMAYDPDLDLLYIGVGNGTPWNKEIRNPAGGDNLFLSSIVALRPETGEYVWHYQTTPGEGWDYTATQHLILADVEIEGEERPVIMQAPKNGFFYVLDRRDGRLISAENYVHVSWAKEIDLKTGRPVETDNSYKEHGVYQFPSPMGGHNWQPMCFHPETGYVYIPARELAMMYRQDEGFQYNPNFWNVGMEVMKDITVPAWVPAELVEKVGAATAQGFLLAWDPARQREVWRHNSDSPWNSGALCSGSNLVFEGTGRGYLDAYDAATGKRLWHYDVQQGVIGSPVTYTVDGEQYVSVLVGWGGAFGLSFGFASNTRQAPSVEGRLLTFKLGGQTQLPPVERLRRLPEPPPQTASDEEIEQGAKLYHHYCVYCHGPGAISHPNLADLRYMDAETHRTFDAIVLGGAQRDRGMVSFAGTISPEQSQLIHAYLIELGHNTLETERTRGSLWSRIKSGTYTALAQVAEWGVALLRWFKNAAD</sequence>
<evidence type="ECO:0000256" key="4">
    <source>
        <dbReference type="ARBA" id="ARBA00022617"/>
    </source>
</evidence>
<dbReference type="SUPFAM" id="SSF46626">
    <property type="entry name" value="Cytochrome c"/>
    <property type="match status" value="1"/>
</dbReference>
<accession>A0ABU2WGA1</accession>
<comment type="caution">
    <text evidence="15">The sequence shown here is derived from an EMBL/GenBank/DDBJ whole genome shotgun (WGS) entry which is preliminary data.</text>
</comment>
<dbReference type="InterPro" id="IPR002372">
    <property type="entry name" value="PQQ_rpt_dom"/>
</dbReference>
<dbReference type="EMBL" id="JAVRIC010000002">
    <property type="protein sequence ID" value="MDT0496122.1"/>
    <property type="molecule type" value="Genomic_DNA"/>
</dbReference>
<dbReference type="CDD" id="cd10279">
    <property type="entry name" value="PQQ_ADH_II"/>
    <property type="match status" value="1"/>
</dbReference>
<name>A0ABU2WGA1_9GAMM</name>
<dbReference type="SUPFAM" id="SSF50998">
    <property type="entry name" value="Quinoprotein alcohol dehydrogenase-like"/>
    <property type="match status" value="1"/>
</dbReference>
<dbReference type="SMART" id="SM00564">
    <property type="entry name" value="PQQ"/>
    <property type="match status" value="5"/>
</dbReference>
<dbReference type="PROSITE" id="PS00364">
    <property type="entry name" value="BACTERIAL_PQQ_2"/>
    <property type="match status" value="1"/>
</dbReference>
<evidence type="ECO:0000256" key="6">
    <source>
        <dbReference type="ARBA" id="ARBA00022729"/>
    </source>
</evidence>
<comment type="cofactor">
    <cofactor evidence="1">
        <name>Ca(2+)</name>
        <dbReference type="ChEBI" id="CHEBI:29108"/>
    </cofactor>
</comment>
<evidence type="ECO:0000256" key="13">
    <source>
        <dbReference type="SAM" id="SignalP"/>
    </source>
</evidence>
<proteinExistence type="inferred from homology"/>
<evidence type="ECO:0000256" key="10">
    <source>
        <dbReference type="ARBA" id="ARBA00023004"/>
    </source>
</evidence>
<evidence type="ECO:0000259" key="14">
    <source>
        <dbReference type="PROSITE" id="PS51007"/>
    </source>
</evidence>
<dbReference type="InterPro" id="IPR017512">
    <property type="entry name" value="PQQ_MeOH/EtOH_DH"/>
</dbReference>
<protein>
    <submittedName>
        <fullName evidence="15">PQQ-dependent dehydrogenase, methanol/ethanol family</fullName>
    </submittedName>
</protein>
<comment type="cofactor">
    <cofactor evidence="2">
        <name>pyrroloquinoline quinone</name>
        <dbReference type="ChEBI" id="CHEBI:58442"/>
    </cofactor>
</comment>
<evidence type="ECO:0000256" key="1">
    <source>
        <dbReference type="ARBA" id="ARBA00001913"/>
    </source>
</evidence>
<keyword evidence="9" id="KW-0560">Oxidoreductase</keyword>
<dbReference type="PROSITE" id="PS51007">
    <property type="entry name" value="CYTC"/>
    <property type="match status" value="1"/>
</dbReference>
<dbReference type="InterPro" id="IPR036909">
    <property type="entry name" value="Cyt_c-like_dom_sf"/>
</dbReference>
<keyword evidence="8" id="KW-0634">PQQ</keyword>
<dbReference type="Pfam" id="PF01011">
    <property type="entry name" value="PQQ"/>
    <property type="match status" value="2"/>
</dbReference>
<evidence type="ECO:0000256" key="2">
    <source>
        <dbReference type="ARBA" id="ARBA00001931"/>
    </source>
</evidence>
<feature type="domain" description="Cytochrome c" evidence="14">
    <location>
        <begin position="625"/>
        <end position="703"/>
    </location>
</feature>
<dbReference type="NCBIfam" id="TIGR03075">
    <property type="entry name" value="PQQ_enz_alc_DH"/>
    <property type="match status" value="1"/>
</dbReference>
<keyword evidence="7" id="KW-0106">Calcium</keyword>
<feature type="chain" id="PRO_5047297678" evidence="13">
    <location>
        <begin position="29"/>
        <end position="747"/>
    </location>
</feature>
<organism evidence="15 16">
    <name type="scientific">Banduia mediterranea</name>
    <dbReference type="NCBI Taxonomy" id="3075609"/>
    <lineage>
        <taxon>Bacteria</taxon>
        <taxon>Pseudomonadati</taxon>
        <taxon>Pseudomonadota</taxon>
        <taxon>Gammaproteobacteria</taxon>
        <taxon>Nevskiales</taxon>
        <taxon>Algiphilaceae</taxon>
        <taxon>Banduia</taxon>
    </lineage>
</organism>
<evidence type="ECO:0000256" key="7">
    <source>
        <dbReference type="ARBA" id="ARBA00022837"/>
    </source>
</evidence>
<keyword evidence="16" id="KW-1185">Reference proteome</keyword>
<evidence type="ECO:0000313" key="16">
    <source>
        <dbReference type="Proteomes" id="UP001254608"/>
    </source>
</evidence>
<keyword evidence="11" id="KW-1015">Disulfide bond</keyword>
<gene>
    <name evidence="15" type="ORF">RM530_01915</name>
</gene>
<dbReference type="InterPro" id="IPR011047">
    <property type="entry name" value="Quinoprotein_ADH-like_sf"/>
</dbReference>